<dbReference type="EMBL" id="LGTC01000001">
    <property type="protein sequence ID" value="KNY27018.1"/>
    <property type="molecule type" value="Genomic_DNA"/>
</dbReference>
<evidence type="ECO:0000256" key="6">
    <source>
        <dbReference type="ARBA" id="ARBA00022777"/>
    </source>
</evidence>
<gene>
    <name evidence="10" type="ORF">Bccel_2283</name>
</gene>
<evidence type="ECO:0000256" key="4">
    <source>
        <dbReference type="ARBA" id="ARBA00022679"/>
    </source>
</evidence>
<comment type="catalytic activity">
    <reaction evidence="1">
        <text>ATP + protein L-histidine = ADP + protein N-phospho-L-histidine.</text>
        <dbReference type="EC" id="2.7.13.3"/>
    </reaction>
</comment>
<dbReference type="GO" id="GO:0004673">
    <property type="term" value="F:protein histidine kinase activity"/>
    <property type="evidence" value="ECO:0007669"/>
    <property type="project" value="UniProtKB-EC"/>
</dbReference>
<accession>A0A0L6JMN1</accession>
<keyword evidence="8" id="KW-0902">Two-component regulatory system</keyword>
<evidence type="ECO:0000256" key="2">
    <source>
        <dbReference type="ARBA" id="ARBA00012438"/>
    </source>
</evidence>
<feature type="domain" description="Histidine kinase" evidence="9">
    <location>
        <begin position="1"/>
        <end position="106"/>
    </location>
</feature>
<dbReference type="PROSITE" id="PS50109">
    <property type="entry name" value="HIS_KIN"/>
    <property type="match status" value="1"/>
</dbReference>
<evidence type="ECO:0000256" key="1">
    <source>
        <dbReference type="ARBA" id="ARBA00000085"/>
    </source>
</evidence>
<dbReference type="Pfam" id="PF02518">
    <property type="entry name" value="HATPase_c"/>
    <property type="match status" value="1"/>
</dbReference>
<dbReference type="SUPFAM" id="SSF55874">
    <property type="entry name" value="ATPase domain of HSP90 chaperone/DNA topoisomerase II/histidine kinase"/>
    <property type="match status" value="1"/>
</dbReference>
<proteinExistence type="predicted"/>
<dbReference type="InterPro" id="IPR004358">
    <property type="entry name" value="Sig_transdc_His_kin-like_C"/>
</dbReference>
<dbReference type="GO" id="GO:0005524">
    <property type="term" value="F:ATP binding"/>
    <property type="evidence" value="ECO:0007669"/>
    <property type="project" value="UniProtKB-KW"/>
</dbReference>
<dbReference type="Proteomes" id="UP000036923">
    <property type="component" value="Unassembled WGS sequence"/>
</dbReference>
<dbReference type="Gene3D" id="3.30.565.10">
    <property type="entry name" value="Histidine kinase-like ATPase, C-terminal domain"/>
    <property type="match status" value="1"/>
</dbReference>
<dbReference type="InterPro" id="IPR036890">
    <property type="entry name" value="HATPase_C_sf"/>
</dbReference>
<dbReference type="SMART" id="SM00387">
    <property type="entry name" value="HATPase_c"/>
    <property type="match status" value="1"/>
</dbReference>
<dbReference type="GO" id="GO:0000160">
    <property type="term" value="P:phosphorelay signal transduction system"/>
    <property type="evidence" value="ECO:0007669"/>
    <property type="project" value="UniProtKB-KW"/>
</dbReference>
<evidence type="ECO:0000256" key="7">
    <source>
        <dbReference type="ARBA" id="ARBA00022840"/>
    </source>
</evidence>
<dbReference type="PANTHER" id="PTHR43065:SF10">
    <property type="entry name" value="PEROXIDE STRESS-ACTIVATED HISTIDINE KINASE MAK3"/>
    <property type="match status" value="1"/>
</dbReference>
<dbReference type="PANTHER" id="PTHR43065">
    <property type="entry name" value="SENSOR HISTIDINE KINASE"/>
    <property type="match status" value="1"/>
</dbReference>
<dbReference type="STRING" id="398512.Bccel_2283"/>
<sequence>MRDLSLHLMDVIQNSIVALGTRIDVTIAAYSKSNELKISVADNGKGMDEEMVKKVTDPFITTRDTRKVGLGISLFKASAEMSEGHLGITSKKGVGTTIEAVFKINNIDRPPLGDVAGTFTGVLVSNENLHLTLTLSYDDEKYVFDTEEVKKVLNGVSINEYEVLNWIKGYINEGINVTFGGVLNEINS</sequence>
<protein>
    <recommendedName>
        <fullName evidence="2">histidine kinase</fullName>
        <ecNumber evidence="2">2.7.13.3</ecNumber>
    </recommendedName>
</protein>
<comment type="caution">
    <text evidence="10">The sequence shown here is derived from an EMBL/GenBank/DDBJ whole genome shotgun (WGS) entry which is preliminary data.</text>
</comment>
<evidence type="ECO:0000259" key="9">
    <source>
        <dbReference type="PROSITE" id="PS50109"/>
    </source>
</evidence>
<dbReference type="eggNOG" id="COG3290">
    <property type="taxonomic scope" value="Bacteria"/>
</dbReference>
<keyword evidence="11" id="KW-1185">Reference proteome</keyword>
<dbReference type="RefSeq" id="WP_036941872.1">
    <property type="nucleotide sequence ID" value="NZ_JQKC01000016.1"/>
</dbReference>
<name>A0A0L6JMN1_9FIRM</name>
<dbReference type="InterPro" id="IPR005467">
    <property type="entry name" value="His_kinase_dom"/>
</dbReference>
<keyword evidence="7 10" id="KW-0067">ATP-binding</keyword>
<dbReference type="EC" id="2.7.13.3" evidence="2"/>
<evidence type="ECO:0000256" key="8">
    <source>
        <dbReference type="ARBA" id="ARBA00023012"/>
    </source>
</evidence>
<evidence type="ECO:0000256" key="3">
    <source>
        <dbReference type="ARBA" id="ARBA00022553"/>
    </source>
</evidence>
<dbReference type="AlphaFoldDB" id="A0A0L6JMN1"/>
<keyword evidence="6" id="KW-0418">Kinase</keyword>
<keyword evidence="5" id="KW-0547">Nucleotide-binding</keyword>
<evidence type="ECO:0000256" key="5">
    <source>
        <dbReference type="ARBA" id="ARBA00022741"/>
    </source>
</evidence>
<reference evidence="11" key="1">
    <citation type="submission" date="2015-07" db="EMBL/GenBank/DDBJ databases">
        <title>Near-Complete Genome Sequence of the Cellulolytic Bacterium Bacteroides (Pseudobacteroides) cellulosolvens ATCC 35603.</title>
        <authorList>
            <person name="Dassa B."/>
            <person name="Utturkar S.M."/>
            <person name="Klingeman D.M."/>
            <person name="Hurt R.A."/>
            <person name="Keller M."/>
            <person name="Xu J."/>
            <person name="Reddy Y.H.K."/>
            <person name="Borovok I."/>
            <person name="Grinberg I.R."/>
            <person name="Lamed R."/>
            <person name="Zhivin O."/>
            <person name="Bayer E.A."/>
            <person name="Brown S.D."/>
        </authorList>
    </citation>
    <scope>NUCLEOTIDE SEQUENCE [LARGE SCALE GENOMIC DNA]</scope>
    <source>
        <strain evidence="11">DSM 2933</strain>
    </source>
</reference>
<evidence type="ECO:0000313" key="10">
    <source>
        <dbReference type="EMBL" id="KNY27018.1"/>
    </source>
</evidence>
<evidence type="ECO:0000313" key="11">
    <source>
        <dbReference type="Proteomes" id="UP000036923"/>
    </source>
</evidence>
<dbReference type="PRINTS" id="PR00344">
    <property type="entry name" value="BCTRLSENSOR"/>
</dbReference>
<dbReference type="InterPro" id="IPR003594">
    <property type="entry name" value="HATPase_dom"/>
</dbReference>
<keyword evidence="4" id="KW-0808">Transferase</keyword>
<dbReference type="OrthoDB" id="9797586at2"/>
<keyword evidence="3" id="KW-0597">Phosphoprotein</keyword>
<organism evidence="10 11">
    <name type="scientific">Pseudobacteroides cellulosolvens ATCC 35603 = DSM 2933</name>
    <dbReference type="NCBI Taxonomy" id="398512"/>
    <lineage>
        <taxon>Bacteria</taxon>
        <taxon>Bacillati</taxon>
        <taxon>Bacillota</taxon>
        <taxon>Clostridia</taxon>
        <taxon>Eubacteriales</taxon>
        <taxon>Oscillospiraceae</taxon>
        <taxon>Pseudobacteroides</taxon>
    </lineage>
</organism>